<dbReference type="InterPro" id="IPR008979">
    <property type="entry name" value="Galactose-bd-like_sf"/>
</dbReference>
<name>A0ABR2HF43_9EUKA</name>
<dbReference type="SUPFAM" id="SSF54695">
    <property type="entry name" value="POZ domain"/>
    <property type="match status" value="1"/>
</dbReference>
<protein>
    <recommendedName>
        <fullName evidence="4">F5/8 type C domain-containing protein</fullName>
    </recommendedName>
</protein>
<dbReference type="Gene3D" id="2.60.120.260">
    <property type="entry name" value="Galactose-binding domain-like"/>
    <property type="match status" value="1"/>
</dbReference>
<dbReference type="SUPFAM" id="SSF49785">
    <property type="entry name" value="Galactose-binding domain-like"/>
    <property type="match status" value="1"/>
</dbReference>
<evidence type="ECO:0000313" key="2">
    <source>
        <dbReference type="EMBL" id="KAK8845703.1"/>
    </source>
</evidence>
<dbReference type="EMBL" id="JAPFFF010000030">
    <property type="protein sequence ID" value="KAK8845703.1"/>
    <property type="molecule type" value="Genomic_DNA"/>
</dbReference>
<keyword evidence="1" id="KW-0175">Coiled coil</keyword>
<evidence type="ECO:0000256" key="1">
    <source>
        <dbReference type="SAM" id="Coils"/>
    </source>
</evidence>
<organism evidence="2 3">
    <name type="scientific">Tritrichomonas musculus</name>
    <dbReference type="NCBI Taxonomy" id="1915356"/>
    <lineage>
        <taxon>Eukaryota</taxon>
        <taxon>Metamonada</taxon>
        <taxon>Parabasalia</taxon>
        <taxon>Tritrichomonadida</taxon>
        <taxon>Tritrichomonadidae</taxon>
        <taxon>Tritrichomonas</taxon>
    </lineage>
</organism>
<feature type="coiled-coil region" evidence="1">
    <location>
        <begin position="240"/>
        <end position="360"/>
    </location>
</feature>
<evidence type="ECO:0008006" key="4">
    <source>
        <dbReference type="Google" id="ProtNLM"/>
    </source>
</evidence>
<reference evidence="2 3" key="1">
    <citation type="submission" date="2024-04" db="EMBL/GenBank/DDBJ databases">
        <title>Tritrichomonas musculus Genome.</title>
        <authorList>
            <person name="Alves-Ferreira E."/>
            <person name="Grigg M."/>
            <person name="Lorenzi H."/>
            <person name="Galac M."/>
        </authorList>
    </citation>
    <scope>NUCLEOTIDE SEQUENCE [LARGE SCALE GENOMIC DNA]</scope>
    <source>
        <strain evidence="2 3">EAF2021</strain>
    </source>
</reference>
<sequence length="543" mass="63769">MEEEISIDGNNDLPVTHFFLYKGRKFPFNMNIFCCFSQYFNSNDKQYEKNSDINLFTESDEDENIPESTINDFINFCQKNTITLNKENVLWLHKLAKKFMVPSLIKSTNKYISTHQKDIVIDLLLLSLNDPDDTSNLEYEEIISENLTEHFQDIRLLSFPLPLLHRIVTKYTQKNINSENQSEFIEFLFKCLDKFGREGSVLFEHVDIGGSGGTFLHRLLNEYSEKFDFHFINYEQLRTIYNLESEIIEKAEKLKETEKSTKTGIEVLNLKISELKTENDRLKAAIEEARKNQDTQIQQIQQKQEELKSDNDRLLRTIEEMNTNKDSQIQQIVSAFTQALDEMKEQITQINEKVTQQSSLIGQINGQIEQMRKPRISCQFLGEQNLAGAIARFKDSMTLSAGPSADSVATIMKDDKSVFCKEYPKDDCYIKFDFGQSKRIELLSYFIRSNGQNAVSSAQHPKTWRIESSNDNSQWTLLDRRENDDHLYGQYKQHHFVCQENRNGDETSRYRYIRYLQEDSWWNGHPYYIDIAFFELYGDIFYI</sequence>
<dbReference type="Gene3D" id="3.30.710.10">
    <property type="entry name" value="Potassium Channel Kv1.1, Chain A"/>
    <property type="match status" value="1"/>
</dbReference>
<comment type="caution">
    <text evidence="2">The sequence shown here is derived from an EMBL/GenBank/DDBJ whole genome shotgun (WGS) entry which is preliminary data.</text>
</comment>
<dbReference type="Proteomes" id="UP001470230">
    <property type="component" value="Unassembled WGS sequence"/>
</dbReference>
<dbReference type="InterPro" id="IPR011333">
    <property type="entry name" value="SKP1/BTB/POZ_sf"/>
</dbReference>
<accession>A0ABR2HF43</accession>
<evidence type="ECO:0000313" key="3">
    <source>
        <dbReference type="Proteomes" id="UP001470230"/>
    </source>
</evidence>
<gene>
    <name evidence="2" type="ORF">M9Y10_020621</name>
</gene>
<proteinExistence type="predicted"/>
<keyword evidence="3" id="KW-1185">Reference proteome</keyword>